<dbReference type="EMBL" id="BEHT01000006">
    <property type="protein sequence ID" value="GBC98082.1"/>
    <property type="molecule type" value="Genomic_DNA"/>
</dbReference>
<accession>A0A2H5XA65</accession>
<gene>
    <name evidence="1" type="ORF">HRbin17_00577</name>
</gene>
<comment type="caution">
    <text evidence="1">The sequence shown here is derived from an EMBL/GenBank/DDBJ whole genome shotgun (WGS) entry which is preliminary data.</text>
</comment>
<dbReference type="AlphaFoldDB" id="A0A2H5XA65"/>
<organism evidence="1 2">
    <name type="scientific">Candidatus Fervidibacter japonicus</name>
    <dbReference type="NCBI Taxonomy" id="2035412"/>
    <lineage>
        <taxon>Bacteria</taxon>
        <taxon>Candidatus Fervidibacterota</taxon>
        <taxon>Candidatus Fervidibacter</taxon>
    </lineage>
</organism>
<protein>
    <submittedName>
        <fullName evidence="1">Uncharacterized protein</fullName>
    </submittedName>
</protein>
<name>A0A2H5XA65_9BACT</name>
<reference evidence="2" key="1">
    <citation type="submission" date="2017-09" db="EMBL/GenBank/DDBJ databases">
        <title>Metaegenomics of thermophilic ammonia-oxidizing enrichment culture.</title>
        <authorList>
            <person name="Kato S."/>
            <person name="Suzuki K."/>
        </authorList>
    </citation>
    <scope>NUCLEOTIDE SEQUENCE [LARGE SCALE GENOMIC DNA]</scope>
</reference>
<dbReference type="Proteomes" id="UP000236173">
    <property type="component" value="Unassembled WGS sequence"/>
</dbReference>
<evidence type="ECO:0000313" key="2">
    <source>
        <dbReference type="Proteomes" id="UP000236173"/>
    </source>
</evidence>
<sequence>MRLRSTQFLLFGMGSRRRKIAYVSGGKLLDAWTLEPIRQWQVATERIEPSEYRVTLIDLSGKEIVLFEDTDGVWLRENGRLERLTTGERVNLPSFEGHPFAAWLRALHAEILVNITPFGPVPNLWVYPRPWYRDAAMALMVLTLTGNLHLIEGWVMGLRSVFDRNNGYEEPDNIGQVLYMVGLFGAKEHPIVPQALNAIDKFRRGEHIVGLTDFAEHPVYQTKWLKFGLRALSLDDPFKIPPIPDPYSALFWMDFREHHIPCERFSAHTKMLYPYLAWAEAHFYDELPPEALDELVSPLTWEAQASQAEYWRLKALADASIIADDDVCCQVARPHSWHAAEMFLYLHERDA</sequence>
<proteinExistence type="predicted"/>
<evidence type="ECO:0000313" key="1">
    <source>
        <dbReference type="EMBL" id="GBC98082.1"/>
    </source>
</evidence>